<evidence type="ECO:0000313" key="2">
    <source>
        <dbReference type="Proteomes" id="UP000658127"/>
    </source>
</evidence>
<keyword evidence="2" id="KW-1185">Reference proteome</keyword>
<dbReference type="Gene3D" id="3.10.450.50">
    <property type="match status" value="1"/>
</dbReference>
<dbReference type="SUPFAM" id="SSF54427">
    <property type="entry name" value="NTF2-like"/>
    <property type="match status" value="1"/>
</dbReference>
<name>A0ABQ2KTS6_9NOCA</name>
<comment type="caution">
    <text evidence="1">The sequence shown here is derived from an EMBL/GenBank/DDBJ whole genome shotgun (WGS) entry which is preliminary data.</text>
</comment>
<dbReference type="RefSeq" id="WP_229740171.1">
    <property type="nucleotide sequence ID" value="NZ_BMNE01000007.1"/>
</dbReference>
<dbReference type="InterPro" id="IPR032710">
    <property type="entry name" value="NTF2-like_dom_sf"/>
</dbReference>
<dbReference type="EMBL" id="BMNE01000007">
    <property type="protein sequence ID" value="GGN92972.1"/>
    <property type="molecule type" value="Genomic_DNA"/>
</dbReference>
<dbReference type="Pfam" id="PF07366">
    <property type="entry name" value="SnoaL"/>
    <property type="match status" value="1"/>
</dbReference>
<dbReference type="Proteomes" id="UP000658127">
    <property type="component" value="Unassembled WGS sequence"/>
</dbReference>
<dbReference type="InterPro" id="IPR009959">
    <property type="entry name" value="Cyclase_SnoaL-like"/>
</dbReference>
<organism evidence="1 2">
    <name type="scientific">Nocardia rhizosphaerihabitans</name>
    <dbReference type="NCBI Taxonomy" id="1691570"/>
    <lineage>
        <taxon>Bacteria</taxon>
        <taxon>Bacillati</taxon>
        <taxon>Actinomycetota</taxon>
        <taxon>Actinomycetes</taxon>
        <taxon>Mycobacteriales</taxon>
        <taxon>Nocardiaceae</taxon>
        <taxon>Nocardia</taxon>
    </lineage>
</organism>
<evidence type="ECO:0000313" key="1">
    <source>
        <dbReference type="EMBL" id="GGN92972.1"/>
    </source>
</evidence>
<protein>
    <recommendedName>
        <fullName evidence="3">SnoaL-like polyketide cyclase</fullName>
    </recommendedName>
</protein>
<gene>
    <name evidence="1" type="ORF">GCM10011610_54520</name>
</gene>
<proteinExistence type="predicted"/>
<evidence type="ECO:0008006" key="3">
    <source>
        <dbReference type="Google" id="ProtNLM"/>
    </source>
</evidence>
<sequence>MNTISPRVVADDLTSVAIRGIHLMVDGSVADLAEVTHPDGFTRERKAAPPWARGSGPEAIHALAEWLRDAFTDMSYDIHATAVENDLVTVYATMHGRQIGPLVFYTEDGAVDNAFPATGKTFAMTESHWFRMRDGKIFEHWANRDDLGMARQLGWLPPSPVFLLRSIQLERRAVREVRSGR</sequence>
<reference evidence="2" key="1">
    <citation type="journal article" date="2019" name="Int. J. Syst. Evol. Microbiol.">
        <title>The Global Catalogue of Microorganisms (GCM) 10K type strain sequencing project: providing services to taxonomists for standard genome sequencing and annotation.</title>
        <authorList>
            <consortium name="The Broad Institute Genomics Platform"/>
            <consortium name="The Broad Institute Genome Sequencing Center for Infectious Disease"/>
            <person name="Wu L."/>
            <person name="Ma J."/>
        </authorList>
    </citation>
    <scope>NUCLEOTIDE SEQUENCE [LARGE SCALE GENOMIC DNA]</scope>
    <source>
        <strain evidence="2">CGMCC 4.7329</strain>
    </source>
</reference>
<accession>A0ABQ2KTS6</accession>